<organism evidence="1 2">
    <name type="scientific">Teichococcus deserti</name>
    <dbReference type="NCBI Taxonomy" id="1817963"/>
    <lineage>
        <taxon>Bacteria</taxon>
        <taxon>Pseudomonadati</taxon>
        <taxon>Pseudomonadota</taxon>
        <taxon>Alphaproteobacteria</taxon>
        <taxon>Acetobacterales</taxon>
        <taxon>Roseomonadaceae</taxon>
        <taxon>Roseomonas</taxon>
    </lineage>
</organism>
<dbReference type="Proteomes" id="UP000188879">
    <property type="component" value="Unassembled WGS sequence"/>
</dbReference>
<reference evidence="1 2" key="1">
    <citation type="submission" date="2016-10" db="EMBL/GenBank/DDBJ databases">
        <title>Draft Genome sequence of Roseomonas sp. strain M3.</title>
        <authorList>
            <person name="Subhash Y."/>
            <person name="Lee S."/>
        </authorList>
    </citation>
    <scope>NUCLEOTIDE SEQUENCE [LARGE SCALE GENOMIC DNA]</scope>
    <source>
        <strain evidence="1 2">M3</strain>
    </source>
</reference>
<gene>
    <name evidence="1" type="ORF">BKE38_02910</name>
</gene>
<dbReference type="SUPFAM" id="SSF103032">
    <property type="entry name" value="Hypothetical protein YwqG"/>
    <property type="match status" value="1"/>
</dbReference>
<dbReference type="InterPro" id="IPR015315">
    <property type="entry name" value="DUF1963"/>
</dbReference>
<keyword evidence="2" id="KW-1185">Reference proteome</keyword>
<proteinExistence type="predicted"/>
<comment type="caution">
    <text evidence="1">The sequence shown here is derived from an EMBL/GenBank/DDBJ whole genome shotgun (WGS) entry which is preliminary data.</text>
</comment>
<evidence type="ECO:0008006" key="3">
    <source>
        <dbReference type="Google" id="ProtNLM"/>
    </source>
</evidence>
<dbReference type="Gene3D" id="2.30.320.10">
    <property type="entry name" value="YwqG-like"/>
    <property type="match status" value="1"/>
</dbReference>
<protein>
    <recommendedName>
        <fullName evidence="3">DUF1963 domain-containing protein</fullName>
    </recommendedName>
</protein>
<dbReference type="RefSeq" id="WP_076955881.1">
    <property type="nucleotide sequence ID" value="NZ_MLCO01000019.1"/>
</dbReference>
<evidence type="ECO:0000313" key="2">
    <source>
        <dbReference type="Proteomes" id="UP000188879"/>
    </source>
</evidence>
<dbReference type="InterPro" id="IPR035948">
    <property type="entry name" value="YwqG-like_sf"/>
</dbReference>
<dbReference type="AlphaFoldDB" id="A0A1V2H7B2"/>
<dbReference type="EMBL" id="MLCO01000019">
    <property type="protein sequence ID" value="ONG58296.1"/>
    <property type="molecule type" value="Genomic_DNA"/>
</dbReference>
<evidence type="ECO:0000313" key="1">
    <source>
        <dbReference type="EMBL" id="ONG58296.1"/>
    </source>
</evidence>
<dbReference type="Pfam" id="PF09234">
    <property type="entry name" value="DUF1963"/>
    <property type="match status" value="1"/>
</dbReference>
<sequence length="339" mass="37310">MIAFRDEAQLRAAIAEAGLEAMAGQLLATARPAQLFLRRQRRDDDLPVGASKMGGLPDWPPGRPWPSRLARPDAAAWEDSVRRQRARLDAFLDSRGLAREPRRAAHDALLIESFSRPFPLAFRAQLDLQALSELPGFDADLPRHGLLSIFEDLTGDGSGHETRLIWHDGPIAALERRAVPAEIIALSDALEPAMPWASMDQAELLEPQAALTLPHRWLTASGWRDERLFQLLRQPSQQLVLQGEPGPGDGQVGWFADRLGGWPDPIQSDPEAELPEAAPGFAPGDDRIRHVFSWGGEYYGGTRLPNSEIGGDGTTHVMLPREALLARRFGAARGVYQCD</sequence>
<accession>A0A1V2H7B2</accession>
<name>A0A1V2H7B2_9PROT</name>